<comment type="caution">
    <text evidence="5">The sequence shown here is derived from an EMBL/GenBank/DDBJ whole genome shotgun (WGS) entry which is preliminary data.</text>
</comment>
<dbReference type="FunFam" id="3.40.50.2000:FF:000009">
    <property type="entry name" value="Sterol 3-beta-glucosyltransferase UGT80A2"/>
    <property type="match status" value="1"/>
</dbReference>
<feature type="domain" description="Glycosyltransferase family 28 N-terminal" evidence="3">
    <location>
        <begin position="5"/>
        <end position="60"/>
    </location>
</feature>
<dbReference type="PANTHER" id="PTHR48050:SF13">
    <property type="entry name" value="STEROL 3-BETA-GLUCOSYLTRANSFERASE UGT80A2"/>
    <property type="match status" value="1"/>
</dbReference>
<evidence type="ECO:0000313" key="6">
    <source>
        <dbReference type="Proteomes" id="UP000187486"/>
    </source>
</evidence>
<dbReference type="InterPro" id="IPR050426">
    <property type="entry name" value="Glycosyltransferase_28"/>
</dbReference>
<dbReference type="Gene3D" id="3.40.50.2000">
    <property type="entry name" value="Glycogen Phosphorylase B"/>
    <property type="match status" value="2"/>
</dbReference>
<dbReference type="Proteomes" id="UP000187486">
    <property type="component" value="Unassembled WGS sequence"/>
</dbReference>
<comment type="pathway">
    <text evidence="1">Antibiotic biosynthesis; vancomycin biosynthesis.</text>
</comment>
<keyword evidence="2" id="KW-0045">Antibiotic biosynthesis</keyword>
<dbReference type="InterPro" id="IPR002213">
    <property type="entry name" value="UDP_glucos_trans"/>
</dbReference>
<dbReference type="RefSeq" id="WP_076167195.1">
    <property type="nucleotide sequence ID" value="NZ_JBEZVB010000063.1"/>
</dbReference>
<dbReference type="Pfam" id="PF06722">
    <property type="entry name" value="EryCIII-like_C"/>
    <property type="match status" value="1"/>
</dbReference>
<feature type="domain" description="Erythromycin biosynthesis protein CIII-like C-terminal" evidence="4">
    <location>
        <begin position="295"/>
        <end position="392"/>
    </location>
</feature>
<dbReference type="GO" id="GO:0005975">
    <property type="term" value="P:carbohydrate metabolic process"/>
    <property type="evidence" value="ECO:0007669"/>
    <property type="project" value="InterPro"/>
</dbReference>
<keyword evidence="5" id="KW-0808">Transferase</keyword>
<proteinExistence type="predicted"/>
<dbReference type="Pfam" id="PF03033">
    <property type="entry name" value="Glyco_transf_28"/>
    <property type="match status" value="1"/>
</dbReference>
<protein>
    <submittedName>
        <fullName evidence="5">Glycosyl transferase</fullName>
    </submittedName>
</protein>
<dbReference type="AlphaFoldDB" id="A0A1R0KGL1"/>
<dbReference type="UniPathway" id="UPA00162"/>
<name>A0A1R0KGL1_9PSEU</name>
<evidence type="ECO:0000259" key="3">
    <source>
        <dbReference type="Pfam" id="PF03033"/>
    </source>
</evidence>
<keyword evidence="6" id="KW-1185">Reference proteome</keyword>
<dbReference type="EMBL" id="MQUQ01000022">
    <property type="protein sequence ID" value="OLZ44717.1"/>
    <property type="molecule type" value="Genomic_DNA"/>
</dbReference>
<dbReference type="InterPro" id="IPR010610">
    <property type="entry name" value="EryCIII-like_C"/>
</dbReference>
<organism evidence="5 6">
    <name type="scientific">Amycolatopsis coloradensis</name>
    <dbReference type="NCBI Taxonomy" id="76021"/>
    <lineage>
        <taxon>Bacteria</taxon>
        <taxon>Bacillati</taxon>
        <taxon>Actinomycetota</taxon>
        <taxon>Actinomycetes</taxon>
        <taxon>Pseudonocardiales</taxon>
        <taxon>Pseudonocardiaceae</taxon>
        <taxon>Amycolatopsis</taxon>
    </lineage>
</organism>
<dbReference type="InterPro" id="IPR004276">
    <property type="entry name" value="GlycoTrans_28_N"/>
</dbReference>
<dbReference type="STRING" id="76021.BS329_35515"/>
<evidence type="ECO:0000256" key="1">
    <source>
        <dbReference type="ARBA" id="ARBA00004660"/>
    </source>
</evidence>
<gene>
    <name evidence="5" type="ORF">BS329_35515</name>
</gene>
<evidence type="ECO:0000259" key="4">
    <source>
        <dbReference type="Pfam" id="PF06722"/>
    </source>
</evidence>
<sequence length="417" mass="44840">MSRLVVIVAPGSRGDVQPCVALGRGLAADGDRVRVLAAERFRPLVTGHGLDFAPLSADPGEVLGSDGGREWTEGGRNPATFLRGLRGALAPVMERLLADVHKGACGADLVLAPTLGFLGAHLGASLGVPDVELHYQPSAPTRAFAHPLLPWSAKLGPCGRRLSFHAVDSVAWQVLRPEVDRWREHSLGLPAAGVRGPRRKETPVLCGFSDAVVPRPKDWPTRVHVTGYWFLETPAAWRPDPRLRDFLASGPPPVYVGFGSMRPSEAERTFAAVRTALRRVGLRGLLGTDAEYADDDLLTVQDVPHAWLFPRTAAVVHHGGAGTTAAALRAGVPALVCPVFSDQPYWGDRVSRLGAGPRPLPLRDVTADALTTRLLELSGNLLFRRGAQYVAARLREEDGVARAREVLRDVGQRVSAR</sequence>
<evidence type="ECO:0000256" key="2">
    <source>
        <dbReference type="ARBA" id="ARBA00023194"/>
    </source>
</evidence>
<dbReference type="GO" id="GO:0016758">
    <property type="term" value="F:hexosyltransferase activity"/>
    <property type="evidence" value="ECO:0007669"/>
    <property type="project" value="InterPro"/>
</dbReference>
<accession>A0A1R0KGL1</accession>
<evidence type="ECO:0000313" key="5">
    <source>
        <dbReference type="EMBL" id="OLZ44717.1"/>
    </source>
</evidence>
<dbReference type="SUPFAM" id="SSF53756">
    <property type="entry name" value="UDP-Glycosyltransferase/glycogen phosphorylase"/>
    <property type="match status" value="1"/>
</dbReference>
<dbReference type="GO" id="GO:0033072">
    <property type="term" value="P:vancomycin biosynthetic process"/>
    <property type="evidence" value="ECO:0007669"/>
    <property type="project" value="UniProtKB-UniPathway"/>
</dbReference>
<dbReference type="PANTHER" id="PTHR48050">
    <property type="entry name" value="STEROL 3-BETA-GLUCOSYLTRANSFERASE"/>
    <property type="match status" value="1"/>
</dbReference>
<dbReference type="OrthoDB" id="3253247at2"/>
<dbReference type="CDD" id="cd03784">
    <property type="entry name" value="GT1_Gtf-like"/>
    <property type="match status" value="1"/>
</dbReference>
<reference evidence="5 6" key="1">
    <citation type="submission" date="2016-01" db="EMBL/GenBank/DDBJ databases">
        <title>Amycolatopsis coloradensis genome sequencing and assembly.</title>
        <authorList>
            <person name="Mayilraj S."/>
        </authorList>
    </citation>
    <scope>NUCLEOTIDE SEQUENCE [LARGE SCALE GENOMIC DNA]</scope>
    <source>
        <strain evidence="5 6">DSM 44225</strain>
    </source>
</reference>
<dbReference type="GO" id="GO:0008194">
    <property type="term" value="F:UDP-glycosyltransferase activity"/>
    <property type="evidence" value="ECO:0007669"/>
    <property type="project" value="InterPro"/>
</dbReference>